<evidence type="ECO:0000313" key="12">
    <source>
        <dbReference type="Proteomes" id="UP000261704"/>
    </source>
</evidence>
<dbReference type="PANTHER" id="PTHR43690:SF17">
    <property type="entry name" value="PROTEIN YHJJ"/>
    <property type="match status" value="1"/>
</dbReference>
<keyword evidence="7" id="KW-0482">Metalloprotease</keyword>
<dbReference type="KEGG" id="pamo:BAR1_02290"/>
<comment type="similarity">
    <text evidence="2 8">Belongs to the peptidase M16 family.</text>
</comment>
<reference evidence="11 12" key="1">
    <citation type="submission" date="2018-09" db="EMBL/GenBank/DDBJ databases">
        <title>Profundibacter amoris BAR1 gen. nov., sp. nov., a new member of the Roseobacter clade isolated at Lokis Castle Vent Field on the Arctic Mid-Oceanic Ridge.</title>
        <authorList>
            <person name="Le Moine Bauer S."/>
            <person name="Sjoeberg A.G."/>
            <person name="L'Haridon S."/>
            <person name="Stokke R."/>
            <person name="Roalkvam I."/>
            <person name="Steen I.H."/>
            <person name="Dahle H."/>
        </authorList>
    </citation>
    <scope>NUCLEOTIDE SEQUENCE [LARGE SCALE GENOMIC DNA]</scope>
    <source>
        <strain evidence="11 12">BAR1</strain>
    </source>
</reference>
<evidence type="ECO:0000256" key="2">
    <source>
        <dbReference type="ARBA" id="ARBA00007261"/>
    </source>
</evidence>
<evidence type="ECO:0000256" key="4">
    <source>
        <dbReference type="ARBA" id="ARBA00022723"/>
    </source>
</evidence>
<dbReference type="Pfam" id="PF05193">
    <property type="entry name" value="Peptidase_M16_C"/>
    <property type="match status" value="1"/>
</dbReference>
<evidence type="ECO:0000313" key="11">
    <source>
        <dbReference type="EMBL" id="AXX96864.1"/>
    </source>
</evidence>
<dbReference type="InterPro" id="IPR050626">
    <property type="entry name" value="Peptidase_M16"/>
</dbReference>
<evidence type="ECO:0000256" key="8">
    <source>
        <dbReference type="RuleBase" id="RU004447"/>
    </source>
</evidence>
<dbReference type="PROSITE" id="PS00143">
    <property type="entry name" value="INSULINASE"/>
    <property type="match status" value="1"/>
</dbReference>
<sequence>MRIPGLALVALTLLIRPLWAQEISNFTLDNGMDVVVIEDHRAPVVVHMVWYRAGAADETPGVSGVAHFLEHLLFKATDDMKAGELSDTVAANGGSDNAFTSQDYTAYYQRVAADRLDLVMRMEADRMRDLRLTVDDIATERDVILEERNMRVENNPDALFGEQRRAAQYLNHPYGTPTIGWKHEVEKLSLEDALAYYRRFYAPNNAILVVAGDVDPANVLELAKKHYGPLAPTEGLMPRHRTEEPPQLAERRLTYVDPRVSQPYVIRTYLAPERNPGDQKQAAALTMLSELLGGNGQTSVLGRKLQFETQKAIYTSAFYDGMSLDKTTFGLVIVPSEGVSLAEGEAAMDKAVAEFIEEGVDMDQFTRIKMQIKADLIYQRDNVEAMANDYGAALTSGLTLEDIKAWPQVLQDVTPEEVIEAAKMLQDKRQAVTSWLTNPAARDMTKAEVKQ</sequence>
<keyword evidence="12" id="KW-1185">Reference proteome</keyword>
<dbReference type="InterPro" id="IPR001431">
    <property type="entry name" value="Pept_M16_Zn_BS"/>
</dbReference>
<dbReference type="InterPro" id="IPR011765">
    <property type="entry name" value="Pept_M16_N"/>
</dbReference>
<proteinExistence type="inferred from homology"/>
<dbReference type="Pfam" id="PF00675">
    <property type="entry name" value="Peptidase_M16"/>
    <property type="match status" value="1"/>
</dbReference>
<feature type="domain" description="Peptidase M16 N-terminal" evidence="9">
    <location>
        <begin position="34"/>
        <end position="179"/>
    </location>
</feature>
<keyword evidence="3" id="KW-0645">Protease</keyword>
<evidence type="ECO:0000256" key="1">
    <source>
        <dbReference type="ARBA" id="ARBA00001947"/>
    </source>
</evidence>
<keyword evidence="6" id="KW-0862">Zinc</keyword>
<dbReference type="GO" id="GO:0006508">
    <property type="term" value="P:proteolysis"/>
    <property type="evidence" value="ECO:0007669"/>
    <property type="project" value="UniProtKB-KW"/>
</dbReference>
<dbReference type="SUPFAM" id="SSF63411">
    <property type="entry name" value="LuxS/MPP-like metallohydrolase"/>
    <property type="match status" value="2"/>
</dbReference>
<gene>
    <name evidence="11" type="ORF">BAR1_02290</name>
</gene>
<dbReference type="OrthoDB" id="9811314at2"/>
<dbReference type="InterPro" id="IPR011249">
    <property type="entry name" value="Metalloenz_LuxS/M16"/>
</dbReference>
<evidence type="ECO:0000259" key="9">
    <source>
        <dbReference type="Pfam" id="PF00675"/>
    </source>
</evidence>
<keyword evidence="5" id="KW-0378">Hydrolase</keyword>
<protein>
    <submittedName>
        <fullName evidence="11">Insulinase family protein</fullName>
    </submittedName>
</protein>
<dbReference type="InterPro" id="IPR007863">
    <property type="entry name" value="Peptidase_M16_C"/>
</dbReference>
<dbReference type="EMBL" id="CP032125">
    <property type="protein sequence ID" value="AXX96864.1"/>
    <property type="molecule type" value="Genomic_DNA"/>
</dbReference>
<organism evidence="11 12">
    <name type="scientific">Profundibacter amoris</name>
    <dbReference type="NCBI Taxonomy" id="2171755"/>
    <lineage>
        <taxon>Bacteria</taxon>
        <taxon>Pseudomonadati</taxon>
        <taxon>Pseudomonadota</taxon>
        <taxon>Alphaproteobacteria</taxon>
        <taxon>Rhodobacterales</taxon>
        <taxon>Paracoccaceae</taxon>
        <taxon>Profundibacter</taxon>
    </lineage>
</organism>
<evidence type="ECO:0000256" key="7">
    <source>
        <dbReference type="ARBA" id="ARBA00023049"/>
    </source>
</evidence>
<keyword evidence="4" id="KW-0479">Metal-binding</keyword>
<dbReference type="GO" id="GO:0004222">
    <property type="term" value="F:metalloendopeptidase activity"/>
    <property type="evidence" value="ECO:0007669"/>
    <property type="project" value="InterPro"/>
</dbReference>
<comment type="cofactor">
    <cofactor evidence="1">
        <name>Zn(2+)</name>
        <dbReference type="ChEBI" id="CHEBI:29105"/>
    </cofactor>
</comment>
<feature type="domain" description="Peptidase M16 C-terminal" evidence="10">
    <location>
        <begin position="187"/>
        <end position="371"/>
    </location>
</feature>
<dbReference type="PANTHER" id="PTHR43690">
    <property type="entry name" value="NARDILYSIN"/>
    <property type="match status" value="1"/>
</dbReference>
<dbReference type="Gene3D" id="3.30.830.10">
    <property type="entry name" value="Metalloenzyme, LuxS/M16 peptidase-like"/>
    <property type="match status" value="2"/>
</dbReference>
<evidence type="ECO:0000256" key="6">
    <source>
        <dbReference type="ARBA" id="ARBA00022833"/>
    </source>
</evidence>
<name>A0A347UDD6_9RHOB</name>
<evidence type="ECO:0000256" key="5">
    <source>
        <dbReference type="ARBA" id="ARBA00022801"/>
    </source>
</evidence>
<evidence type="ECO:0000259" key="10">
    <source>
        <dbReference type="Pfam" id="PF05193"/>
    </source>
</evidence>
<dbReference type="Proteomes" id="UP000261704">
    <property type="component" value="Chromosome"/>
</dbReference>
<evidence type="ECO:0000256" key="3">
    <source>
        <dbReference type="ARBA" id="ARBA00022670"/>
    </source>
</evidence>
<dbReference type="RefSeq" id="WP_118941522.1">
    <property type="nucleotide sequence ID" value="NZ_CP032125.1"/>
</dbReference>
<dbReference type="GO" id="GO:0046872">
    <property type="term" value="F:metal ion binding"/>
    <property type="evidence" value="ECO:0007669"/>
    <property type="project" value="UniProtKB-KW"/>
</dbReference>
<accession>A0A347UDD6</accession>
<dbReference type="AlphaFoldDB" id="A0A347UDD6"/>